<accession>A0A0F9RJF2</accession>
<gene>
    <name evidence="2" type="ORF">LCGC14_0637630</name>
</gene>
<reference evidence="2" key="1">
    <citation type="journal article" date="2015" name="Nature">
        <title>Complex archaea that bridge the gap between prokaryotes and eukaryotes.</title>
        <authorList>
            <person name="Spang A."/>
            <person name="Saw J.H."/>
            <person name="Jorgensen S.L."/>
            <person name="Zaremba-Niedzwiedzka K."/>
            <person name="Martijn J."/>
            <person name="Lind A.E."/>
            <person name="van Eijk R."/>
            <person name="Schleper C."/>
            <person name="Guy L."/>
            <person name="Ettema T.J."/>
        </authorList>
    </citation>
    <scope>NUCLEOTIDE SEQUENCE</scope>
</reference>
<protein>
    <submittedName>
        <fullName evidence="2">Uncharacterized protein</fullName>
    </submittedName>
</protein>
<name>A0A0F9RJF2_9ZZZZ</name>
<evidence type="ECO:0000256" key="1">
    <source>
        <dbReference type="SAM" id="MobiDB-lite"/>
    </source>
</evidence>
<dbReference type="EMBL" id="LAZR01001142">
    <property type="protein sequence ID" value="KKN49962.1"/>
    <property type="molecule type" value="Genomic_DNA"/>
</dbReference>
<evidence type="ECO:0000313" key="2">
    <source>
        <dbReference type="EMBL" id="KKN49962.1"/>
    </source>
</evidence>
<comment type="caution">
    <text evidence="2">The sequence shown here is derived from an EMBL/GenBank/DDBJ whole genome shotgun (WGS) entry which is preliminary data.</text>
</comment>
<organism evidence="2">
    <name type="scientific">marine sediment metagenome</name>
    <dbReference type="NCBI Taxonomy" id="412755"/>
    <lineage>
        <taxon>unclassified sequences</taxon>
        <taxon>metagenomes</taxon>
        <taxon>ecological metagenomes</taxon>
    </lineage>
</organism>
<feature type="region of interest" description="Disordered" evidence="1">
    <location>
        <begin position="26"/>
        <end position="54"/>
    </location>
</feature>
<sequence>MPVTVGERLRALETATKKMRREFREYRNSLSQKEAVDAQQAENDKRKLRRRMRP</sequence>
<dbReference type="AlphaFoldDB" id="A0A0F9RJF2"/>
<proteinExistence type="predicted"/>